<dbReference type="EMBL" id="JAJFAZ020000004">
    <property type="protein sequence ID" value="KAI5332001.1"/>
    <property type="molecule type" value="Genomic_DNA"/>
</dbReference>
<sequence>MGEIADCVSLKVEKERTILPHHWWPGYVDCGASRSKNLDWTVAEESDALLIMHHRSSSPTAELVIEMHLAVAVVSGICLWVLTCNLRLML</sequence>
<name>A0AAD4Z435_PRUDU</name>
<evidence type="ECO:0000313" key="4">
    <source>
        <dbReference type="Proteomes" id="UP001054821"/>
    </source>
</evidence>
<reference evidence="3 4" key="1">
    <citation type="journal article" date="2022" name="G3 (Bethesda)">
        <title>Whole-genome sequence and methylome profiling of the almond [Prunus dulcis (Mill.) D.A. Webb] cultivar 'Nonpareil'.</title>
        <authorList>
            <person name="D'Amico-Willman K.M."/>
            <person name="Ouma W.Z."/>
            <person name="Meulia T."/>
            <person name="Sideli G.M."/>
            <person name="Gradziel T.M."/>
            <person name="Fresnedo-Ramirez J."/>
        </authorList>
    </citation>
    <scope>NUCLEOTIDE SEQUENCE [LARGE SCALE GENOMIC DNA]</scope>
    <source>
        <strain evidence="3">Clone GOH B32 T37-40</strain>
    </source>
</reference>
<comment type="caution">
    <text evidence="3">The sequence shown here is derived from an EMBL/GenBank/DDBJ whole genome shotgun (WGS) entry which is preliminary data.</text>
</comment>
<evidence type="ECO:0000256" key="1">
    <source>
        <dbReference type="SAM" id="Phobius"/>
    </source>
</evidence>
<evidence type="ECO:0000313" key="2">
    <source>
        <dbReference type="EMBL" id="KAI5331559.1"/>
    </source>
</evidence>
<feature type="transmembrane region" description="Helical" evidence="1">
    <location>
        <begin position="67"/>
        <end position="88"/>
    </location>
</feature>
<accession>A0AAD4Z435</accession>
<keyword evidence="1" id="KW-0812">Transmembrane</keyword>
<dbReference type="EMBL" id="JAJFAZ020000004">
    <property type="protein sequence ID" value="KAI5331559.1"/>
    <property type="molecule type" value="Genomic_DNA"/>
</dbReference>
<keyword evidence="1" id="KW-1133">Transmembrane helix</keyword>
<dbReference type="AlphaFoldDB" id="A0AAD4Z435"/>
<evidence type="ECO:0000313" key="3">
    <source>
        <dbReference type="EMBL" id="KAI5332001.1"/>
    </source>
</evidence>
<proteinExistence type="predicted"/>
<organism evidence="3 4">
    <name type="scientific">Prunus dulcis</name>
    <name type="common">Almond</name>
    <name type="synonym">Amygdalus dulcis</name>
    <dbReference type="NCBI Taxonomy" id="3755"/>
    <lineage>
        <taxon>Eukaryota</taxon>
        <taxon>Viridiplantae</taxon>
        <taxon>Streptophyta</taxon>
        <taxon>Embryophyta</taxon>
        <taxon>Tracheophyta</taxon>
        <taxon>Spermatophyta</taxon>
        <taxon>Magnoliopsida</taxon>
        <taxon>eudicotyledons</taxon>
        <taxon>Gunneridae</taxon>
        <taxon>Pentapetalae</taxon>
        <taxon>rosids</taxon>
        <taxon>fabids</taxon>
        <taxon>Rosales</taxon>
        <taxon>Rosaceae</taxon>
        <taxon>Amygdaloideae</taxon>
        <taxon>Amygdaleae</taxon>
        <taxon>Prunus</taxon>
    </lineage>
</organism>
<keyword evidence="4" id="KW-1185">Reference proteome</keyword>
<dbReference type="Proteomes" id="UP001054821">
    <property type="component" value="Chromosome 4"/>
</dbReference>
<protein>
    <submittedName>
        <fullName evidence="3">Uncharacterized protein</fullName>
    </submittedName>
</protein>
<keyword evidence="1" id="KW-0472">Membrane</keyword>
<gene>
    <name evidence="2" type="ORF">L3X38_021685</name>
    <name evidence="3" type="ORF">L3X38_022128</name>
</gene>